<keyword evidence="1" id="KW-1133">Transmembrane helix</keyword>
<evidence type="ECO:0000256" key="1">
    <source>
        <dbReference type="SAM" id="Phobius"/>
    </source>
</evidence>
<evidence type="ECO:0000313" key="3">
    <source>
        <dbReference type="Proteomes" id="UP000027170"/>
    </source>
</evidence>
<sequence length="125" mass="13833">MLLALFADGGKMPILKLVKVFTEDITLDMNDLLSIMAFFAILILLIMITGWIFDVSSNLFLKILVVIGCICGIPNTIISLLLFIGGGFLIVPAAILAIYLTYWYFKGGADYPMEQKPNIILKIKS</sequence>
<protein>
    <submittedName>
        <fullName evidence="2">Uncharacterized protein</fullName>
    </submittedName>
</protein>
<dbReference type="EMBL" id="JFZV01000001">
    <property type="protein sequence ID" value="KDN15849.1"/>
    <property type="molecule type" value="Genomic_DNA"/>
</dbReference>
<comment type="caution">
    <text evidence="2">The sequence shown here is derived from an EMBL/GenBank/DDBJ whole genome shotgun (WGS) entry which is preliminary data.</text>
</comment>
<proteinExistence type="predicted"/>
<keyword evidence="1" id="KW-0812">Transmembrane</keyword>
<feature type="transmembrane region" description="Helical" evidence="1">
    <location>
        <begin position="32"/>
        <end position="52"/>
    </location>
</feature>
<gene>
    <name evidence="2" type="ORF">SALWKB29_0268</name>
</gene>
<keyword evidence="1" id="KW-0472">Membrane</keyword>
<dbReference type="AlphaFoldDB" id="A0A837AGZ6"/>
<reference evidence="2 3" key="1">
    <citation type="submission" date="2014-03" db="EMBL/GenBank/DDBJ databases">
        <title>The genomes of two eusocial bee gut symbionts.</title>
        <authorList>
            <person name="Kwong W.K."/>
            <person name="Engel P."/>
            <person name="Koch H."/>
            <person name="Moran N.A."/>
        </authorList>
    </citation>
    <scope>NUCLEOTIDE SEQUENCE [LARGE SCALE GENOMIC DNA]</scope>
    <source>
        <strain evidence="3">wkB29</strain>
    </source>
</reference>
<keyword evidence="3" id="KW-1185">Reference proteome</keyword>
<feature type="transmembrane region" description="Helical" evidence="1">
    <location>
        <begin position="83"/>
        <end position="105"/>
    </location>
</feature>
<name>A0A837AGZ6_9NEIS</name>
<accession>A0A837AGZ6</accession>
<organism evidence="2 3">
    <name type="scientific">Snodgrassella communis</name>
    <dbReference type="NCBI Taxonomy" id="2946699"/>
    <lineage>
        <taxon>Bacteria</taxon>
        <taxon>Pseudomonadati</taxon>
        <taxon>Pseudomonadota</taxon>
        <taxon>Betaproteobacteria</taxon>
        <taxon>Neisseriales</taxon>
        <taxon>Neisseriaceae</taxon>
        <taxon>Snodgrassella</taxon>
    </lineage>
</organism>
<feature type="transmembrane region" description="Helical" evidence="1">
    <location>
        <begin position="59"/>
        <end position="77"/>
    </location>
</feature>
<dbReference type="Proteomes" id="UP000027170">
    <property type="component" value="Unassembled WGS sequence"/>
</dbReference>
<evidence type="ECO:0000313" key="2">
    <source>
        <dbReference type="EMBL" id="KDN15849.1"/>
    </source>
</evidence>